<dbReference type="PANTHER" id="PTHR23500">
    <property type="entry name" value="SOLUTE CARRIER FAMILY 2, FACILITATED GLUCOSE TRANSPORTER"/>
    <property type="match status" value="1"/>
</dbReference>
<keyword evidence="6 7" id="KW-0472">Membrane</keyword>
<comment type="subcellular location">
    <subcellularLocation>
        <location evidence="1">Membrane</location>
    </subcellularLocation>
</comment>
<dbReference type="eggNOG" id="KOG0254">
    <property type="taxonomic scope" value="Eukaryota"/>
</dbReference>
<dbReference type="GO" id="GO:0015144">
    <property type="term" value="F:carbohydrate transmembrane transporter activity"/>
    <property type="evidence" value="ECO:0007669"/>
    <property type="project" value="InterPro"/>
</dbReference>
<reference evidence="8 9" key="1">
    <citation type="journal article" date="2009" name="Nature">
        <title>The Sorghum bicolor genome and the diversification of grasses.</title>
        <authorList>
            <person name="Paterson A.H."/>
            <person name="Bowers J.E."/>
            <person name="Bruggmann R."/>
            <person name="Dubchak I."/>
            <person name="Grimwood J."/>
            <person name="Gundlach H."/>
            <person name="Haberer G."/>
            <person name="Hellsten U."/>
            <person name="Mitros T."/>
            <person name="Poliakov A."/>
            <person name="Schmutz J."/>
            <person name="Spannagl M."/>
            <person name="Tang H."/>
            <person name="Wang X."/>
            <person name="Wicker T."/>
            <person name="Bharti A.K."/>
            <person name="Chapman J."/>
            <person name="Feltus F.A."/>
            <person name="Gowik U."/>
            <person name="Grigoriev I.V."/>
            <person name="Lyons E."/>
            <person name="Maher C.A."/>
            <person name="Martis M."/>
            <person name="Narechania A."/>
            <person name="Otillar R.P."/>
            <person name="Penning B.W."/>
            <person name="Salamov A.A."/>
            <person name="Wang Y."/>
            <person name="Zhang L."/>
            <person name="Carpita N.C."/>
            <person name="Freeling M."/>
            <person name="Gingle A.R."/>
            <person name="Hash C.T."/>
            <person name="Keller B."/>
            <person name="Klein P."/>
            <person name="Kresovich S."/>
            <person name="McCann M.C."/>
            <person name="Ming R."/>
            <person name="Peterson D.G."/>
            <person name="Mehboob-ur-Rahman"/>
            <person name="Ware D."/>
            <person name="Westhoff P."/>
            <person name="Mayer K.F."/>
            <person name="Messing J."/>
            <person name="Rokhsar D.S."/>
        </authorList>
    </citation>
    <scope>NUCLEOTIDE SEQUENCE [LARGE SCALE GENOMIC DNA]</scope>
    <source>
        <strain evidence="9">cv. BTx623</strain>
    </source>
</reference>
<proteinExistence type="inferred from homology"/>
<evidence type="ECO:0000256" key="7">
    <source>
        <dbReference type="SAM" id="Phobius"/>
    </source>
</evidence>
<dbReference type="OMA" id="TIALHYK"/>
<evidence type="ECO:0000256" key="4">
    <source>
        <dbReference type="ARBA" id="ARBA00022692"/>
    </source>
</evidence>
<dbReference type="AlphaFoldDB" id="A0A1Z5RNM5"/>
<evidence type="ECO:0000256" key="2">
    <source>
        <dbReference type="ARBA" id="ARBA00010992"/>
    </source>
</evidence>
<name>A0A1Z5RNM5_SORBI</name>
<evidence type="ECO:0000256" key="1">
    <source>
        <dbReference type="ARBA" id="ARBA00004370"/>
    </source>
</evidence>
<dbReference type="OrthoDB" id="590431at2759"/>
<dbReference type="InParanoid" id="A0A1Z5RNM5"/>
<comment type="similarity">
    <text evidence="2">Belongs to the major facilitator superfamily. Sugar transporter (TC 2.A.1.1) family.</text>
</comment>
<feature type="transmembrane region" description="Helical" evidence="7">
    <location>
        <begin position="371"/>
        <end position="392"/>
    </location>
</feature>
<dbReference type="FunCoup" id="A0A1Z5RNM5">
    <property type="interactions" value="815"/>
</dbReference>
<keyword evidence="5 7" id="KW-1133">Transmembrane helix</keyword>
<sequence>MSSGVLKMQSSVMAFFPSVATAKLELNSLYRKYVDMFGISLNNSTVGCHLTRKMAHLPVLLIDRTFFSTGSAIQSIATSYGALIRRWLLNRTSVVQHTLISSAMNSLSWCGSLPFFVSIGVLITKLCDCTMTPNRFCGRQCILSHSANLRGESVLVMDNNELGNDQSFLSSFLGRKRDYVVLALQCICYPACLKVVDVPHKKLSFSRQWIRTGHDTSAIWRIMARNEQYLACMIVLAALQVFLRLTRVNVTILFLPMLSRAISSRSSPAVIGNIVLVLVNSCGVLGSALSVKQLGREVTFAISAIVMVICQVAIPLILEVQIGVGGGTRMPMGYTTAMFVLTCVVSCGLSWSWGSFFWTFPGRKVHSAGQVLAMAVNLGVCFAQMQYFLLVLCRLKNATLAYYALWIWS</sequence>
<dbReference type="InterPro" id="IPR036259">
    <property type="entry name" value="MFS_trans_sf"/>
</dbReference>
<feature type="transmembrane region" description="Helical" evidence="7">
    <location>
        <begin position="298"/>
        <end position="318"/>
    </location>
</feature>
<accession>A0A1Z5RNM5</accession>
<gene>
    <name evidence="8" type="ORF">SORBI_3004G188800</name>
</gene>
<dbReference type="Proteomes" id="UP000000768">
    <property type="component" value="Chromosome 4"/>
</dbReference>
<feature type="transmembrane region" description="Helical" evidence="7">
    <location>
        <begin position="229"/>
        <end position="250"/>
    </location>
</feature>
<dbReference type="Pfam" id="PF00083">
    <property type="entry name" value="Sugar_tr"/>
    <property type="match status" value="1"/>
</dbReference>
<keyword evidence="9" id="KW-1185">Reference proteome</keyword>
<keyword evidence="4 7" id="KW-0812">Transmembrane</keyword>
<dbReference type="GO" id="GO:0016020">
    <property type="term" value="C:membrane"/>
    <property type="evidence" value="ECO:0007669"/>
    <property type="project" value="UniProtKB-SubCell"/>
</dbReference>
<organism evidence="8 9">
    <name type="scientific">Sorghum bicolor</name>
    <name type="common">Sorghum</name>
    <name type="synonym">Sorghum vulgare</name>
    <dbReference type="NCBI Taxonomy" id="4558"/>
    <lineage>
        <taxon>Eukaryota</taxon>
        <taxon>Viridiplantae</taxon>
        <taxon>Streptophyta</taxon>
        <taxon>Embryophyta</taxon>
        <taxon>Tracheophyta</taxon>
        <taxon>Spermatophyta</taxon>
        <taxon>Magnoliopsida</taxon>
        <taxon>Liliopsida</taxon>
        <taxon>Poales</taxon>
        <taxon>Poaceae</taxon>
        <taxon>PACMAD clade</taxon>
        <taxon>Panicoideae</taxon>
        <taxon>Andropogonodae</taxon>
        <taxon>Andropogoneae</taxon>
        <taxon>Sorghinae</taxon>
        <taxon>Sorghum</taxon>
    </lineage>
</organism>
<evidence type="ECO:0000313" key="9">
    <source>
        <dbReference type="Proteomes" id="UP000000768"/>
    </source>
</evidence>
<keyword evidence="3" id="KW-0813">Transport</keyword>
<evidence type="ECO:0000256" key="3">
    <source>
        <dbReference type="ARBA" id="ARBA00022448"/>
    </source>
</evidence>
<dbReference type="InterPro" id="IPR045262">
    <property type="entry name" value="STP/PLT_plant"/>
</dbReference>
<feature type="transmembrane region" description="Helical" evidence="7">
    <location>
        <begin position="338"/>
        <end position="359"/>
    </location>
</feature>
<evidence type="ECO:0000256" key="6">
    <source>
        <dbReference type="ARBA" id="ARBA00023136"/>
    </source>
</evidence>
<protein>
    <submittedName>
        <fullName evidence="8">Uncharacterized protein</fullName>
    </submittedName>
</protein>
<dbReference type="Gene3D" id="1.20.1250.20">
    <property type="entry name" value="MFS general substrate transporter like domains"/>
    <property type="match status" value="1"/>
</dbReference>
<evidence type="ECO:0000256" key="5">
    <source>
        <dbReference type="ARBA" id="ARBA00022989"/>
    </source>
</evidence>
<dbReference type="InterPro" id="IPR005828">
    <property type="entry name" value="MFS_sugar_transport-like"/>
</dbReference>
<dbReference type="EMBL" id="CM000763">
    <property type="protein sequence ID" value="OQU85191.1"/>
    <property type="molecule type" value="Genomic_DNA"/>
</dbReference>
<feature type="transmembrane region" description="Helical" evidence="7">
    <location>
        <begin position="270"/>
        <end position="291"/>
    </location>
</feature>
<evidence type="ECO:0000313" key="8">
    <source>
        <dbReference type="EMBL" id="OQU85191.1"/>
    </source>
</evidence>
<dbReference type="Gramene" id="OQU85191">
    <property type="protein sequence ID" value="OQU85191"/>
    <property type="gene ID" value="SORBI_3004G188800"/>
</dbReference>
<reference evidence="9" key="2">
    <citation type="journal article" date="2018" name="Plant J.">
        <title>The Sorghum bicolor reference genome: improved assembly, gene annotations, a transcriptome atlas, and signatures of genome organization.</title>
        <authorList>
            <person name="McCormick R.F."/>
            <person name="Truong S.K."/>
            <person name="Sreedasyam A."/>
            <person name="Jenkins J."/>
            <person name="Shu S."/>
            <person name="Sims D."/>
            <person name="Kennedy M."/>
            <person name="Amirebrahimi M."/>
            <person name="Weers B.D."/>
            <person name="McKinley B."/>
            <person name="Mattison A."/>
            <person name="Morishige D.T."/>
            <person name="Grimwood J."/>
            <person name="Schmutz J."/>
            <person name="Mullet J.E."/>
        </authorList>
    </citation>
    <scope>NUCLEOTIDE SEQUENCE [LARGE SCALE GENOMIC DNA]</scope>
    <source>
        <strain evidence="9">cv. BTx623</strain>
    </source>
</reference>
<dbReference type="STRING" id="4558.A0A1Z5RNM5"/>
<dbReference type="PANTHER" id="PTHR23500:SF437">
    <property type="entry name" value="OS02G0574500 PROTEIN"/>
    <property type="match status" value="1"/>
</dbReference>